<accession>A0A1Y2K8R2</accession>
<keyword evidence="3" id="KW-1185">Reference proteome</keyword>
<feature type="region of interest" description="Disordered" evidence="1">
    <location>
        <begin position="312"/>
        <end position="375"/>
    </location>
</feature>
<evidence type="ECO:0000313" key="2">
    <source>
        <dbReference type="EMBL" id="OSM07019.1"/>
    </source>
</evidence>
<dbReference type="EMBL" id="LVJN01000015">
    <property type="protein sequence ID" value="OSM07019.1"/>
    <property type="molecule type" value="Genomic_DNA"/>
</dbReference>
<name>A0A1Y2K8R2_9PROT</name>
<dbReference type="STRING" id="1434232.MAIT1_05063"/>
<evidence type="ECO:0000256" key="1">
    <source>
        <dbReference type="SAM" id="MobiDB-lite"/>
    </source>
</evidence>
<proteinExistence type="predicted"/>
<reference evidence="2 3" key="1">
    <citation type="journal article" date="2016" name="BMC Genomics">
        <title>Combined genomic and structural analyses of a cultured magnetotactic bacterium reveals its niche adaptation to a dynamic environment.</title>
        <authorList>
            <person name="Araujo A.C."/>
            <person name="Morillo V."/>
            <person name="Cypriano J."/>
            <person name="Teixeira L.C."/>
            <person name="Leao P."/>
            <person name="Lyra S."/>
            <person name="Almeida L.G."/>
            <person name="Bazylinski D.A."/>
            <person name="Vasconcellos A.T."/>
            <person name="Abreu F."/>
            <person name="Lins U."/>
        </authorList>
    </citation>
    <scope>NUCLEOTIDE SEQUENCE [LARGE SCALE GENOMIC DNA]</scope>
    <source>
        <strain evidence="2 3">IT-1</strain>
    </source>
</reference>
<organism evidence="2 3">
    <name type="scientific">Magnetofaba australis IT-1</name>
    <dbReference type="NCBI Taxonomy" id="1434232"/>
    <lineage>
        <taxon>Bacteria</taxon>
        <taxon>Pseudomonadati</taxon>
        <taxon>Pseudomonadota</taxon>
        <taxon>Magnetococcia</taxon>
        <taxon>Magnetococcales</taxon>
        <taxon>Magnetococcaceae</taxon>
        <taxon>Magnetofaba</taxon>
    </lineage>
</organism>
<feature type="compositionally biased region" description="Low complexity" evidence="1">
    <location>
        <begin position="363"/>
        <end position="375"/>
    </location>
</feature>
<sequence>MTAHIAYLLLSRKSPLLPFHTNLRLLSTHYKRLVCHFPTEPKHMKQLHPVIRDVTETCYQHINLSRLGNHWPFKNKYIEGLHSPKVASPRQSDFDVKFTKRVPNWAFDLYESTLTGEHTANVAGSNAFKQTSILVLLAVFAFSVAYPAYIYNKRQGETDVGVSTADDGHARDLLVDAQGAAVGVRGGAGRLHQNGAVGDPLSRDVRADAVVRPLASQYTQTPPFFVDAVEIFWRPEWRASSWREYRVDESGAMTNVDPAGAVILIDKHGGRLQLRAQFLDRYKVTQIVYAPCVRELLGKDGWRKVISCEPEFPEPKKQEEPTESTQDPKQGVIKRDPLQLLMGVGRQANQAMRSEGGAASPSAERAGAMRAAEAR</sequence>
<dbReference type="AlphaFoldDB" id="A0A1Y2K8R2"/>
<protein>
    <submittedName>
        <fullName evidence="2">Uncharacterized protein</fullName>
    </submittedName>
</protein>
<dbReference type="Proteomes" id="UP000194003">
    <property type="component" value="Unassembled WGS sequence"/>
</dbReference>
<comment type="caution">
    <text evidence="2">The sequence shown here is derived from an EMBL/GenBank/DDBJ whole genome shotgun (WGS) entry which is preliminary data.</text>
</comment>
<gene>
    <name evidence="2" type="ORF">MAIT1_05063</name>
</gene>
<evidence type="ECO:0000313" key="3">
    <source>
        <dbReference type="Proteomes" id="UP000194003"/>
    </source>
</evidence>